<dbReference type="RefSeq" id="WP_046915704.1">
    <property type="nucleotide sequence ID" value="NZ_JADBGF010000003.1"/>
</dbReference>
<feature type="domain" description="Orc1-like AAA ATPase" evidence="1">
    <location>
        <begin position="58"/>
        <end position="186"/>
    </location>
</feature>
<dbReference type="Proteomes" id="UP000629287">
    <property type="component" value="Unassembled WGS sequence"/>
</dbReference>
<dbReference type="SUPFAM" id="SSF50998">
    <property type="entry name" value="Quinoprotein alcohol dehydrogenase-like"/>
    <property type="match status" value="1"/>
</dbReference>
<comment type="caution">
    <text evidence="2">The sequence shown here is derived from an EMBL/GenBank/DDBJ whole genome shotgun (WGS) entry which is preliminary data.</text>
</comment>
<accession>A0A8I0PJ12</accession>
<name>A0A8I0PJ12_9ACTN</name>
<evidence type="ECO:0000313" key="3">
    <source>
        <dbReference type="Proteomes" id="UP000629287"/>
    </source>
</evidence>
<dbReference type="Gene3D" id="2.130.10.10">
    <property type="entry name" value="YVTN repeat-like/Quinoprotein amine dehydrogenase"/>
    <property type="match status" value="1"/>
</dbReference>
<dbReference type="GeneID" id="86833642"/>
<dbReference type="OrthoDB" id="218695at2"/>
<dbReference type="InterPro" id="IPR015943">
    <property type="entry name" value="WD40/YVTN_repeat-like_dom_sf"/>
</dbReference>
<dbReference type="InterPro" id="IPR041664">
    <property type="entry name" value="AAA_16"/>
</dbReference>
<dbReference type="EMBL" id="JADBGF010000003">
    <property type="protein sequence ID" value="MBE1603135.1"/>
    <property type="molecule type" value="Genomic_DNA"/>
</dbReference>
<protein>
    <recommendedName>
        <fullName evidence="1">Orc1-like AAA ATPase domain-containing protein</fullName>
    </recommendedName>
</protein>
<dbReference type="SUPFAM" id="SSF52540">
    <property type="entry name" value="P-loop containing nucleoside triphosphate hydrolases"/>
    <property type="match status" value="1"/>
</dbReference>
<proteinExistence type="predicted"/>
<organism evidence="2 3">
    <name type="scientific">Streptomyces stelliscabiei</name>
    <dbReference type="NCBI Taxonomy" id="146820"/>
    <lineage>
        <taxon>Bacteria</taxon>
        <taxon>Bacillati</taxon>
        <taxon>Actinomycetota</taxon>
        <taxon>Actinomycetes</taxon>
        <taxon>Kitasatosporales</taxon>
        <taxon>Streptomycetaceae</taxon>
        <taxon>Streptomyces</taxon>
    </lineage>
</organism>
<gene>
    <name evidence="2" type="ORF">H4687_009364</name>
</gene>
<dbReference type="Gene3D" id="3.40.50.300">
    <property type="entry name" value="P-loop containing nucleotide triphosphate hydrolases"/>
    <property type="match status" value="1"/>
</dbReference>
<evidence type="ECO:0000313" key="2">
    <source>
        <dbReference type="EMBL" id="MBE1603135.1"/>
    </source>
</evidence>
<sequence length="784" mass="85546">MNPAYMGGRRHGLLPRSIDPAVLPFLADVDAGLDHLHFMERASGTSAVAEYGRGVLGRFTGRRRELDILSDWLDDPNARVPALVTGAPGSGKSALLGILVCAAHPALREVTEELWMRAFRAPLPAVKDFAAVHARQRDVSEVCASIARQLGVGARSPDRLLQLLRKKAAPPVVVVDALDEMIQGSEVMHRLLLPLALDRRDDGRPLARVLVATRPYAEFQPLLDAAAESGLLVNLDDVPREELARDLADYVTGILRTTSQFRRRGSAVHAFAHELASVLVDQRSPELPWGSFLVAGLLTRHFINSGAETVTMPQEAAEAAHRVPHTLTEFLELELRSQPELFWLRPVLTALGTAHGQGMPVSALSRVAPLFAAEGDDSAVPTDPSPDAMKETLEAARFYLRSVTDVDGTLLYRLFHQSMADYLVADFAQSAGSRDWHRSLLERLLAPLDHTSARKWDAAEPYVLRHGIAIAKDADREWELLEDPEFLFRADPRAVREALAGHSEPRGLPRPVLERLLDRKLSARHRRTAASLTALRGGHSDLAHRLSEPVHGAALPWQPRWTTICPTRPERLLALSADHRTELFVLSAGEDDHVVLEGHTGRRTGPEHPHPARLVDAQRFSLAGRTVALATDDTGHLWIHEPGTPRLIDAGRGSGSLAPFPTSQEPAGPSVHALFHGLLVVCRGTAEGSVIVESAVDRDLLVRQERVHKGPVTALTVRYGKSGLSLLTGGADATVKSWNPDGDFVERILILDSPVRALDITSDDELFVASGDEVVAFLGWSGGR</sequence>
<dbReference type="InterPro" id="IPR011047">
    <property type="entry name" value="Quinoprotein_ADH-like_sf"/>
</dbReference>
<dbReference type="InterPro" id="IPR027417">
    <property type="entry name" value="P-loop_NTPase"/>
</dbReference>
<dbReference type="Pfam" id="PF13191">
    <property type="entry name" value="AAA_16"/>
    <property type="match status" value="1"/>
</dbReference>
<dbReference type="AlphaFoldDB" id="A0A8I0PJ12"/>
<reference evidence="2 3" key="1">
    <citation type="submission" date="2020-10" db="EMBL/GenBank/DDBJ databases">
        <title>Sequencing the genomes of 1000 actinobacteria strains.</title>
        <authorList>
            <person name="Klenk H.-P."/>
        </authorList>
    </citation>
    <scope>NUCLEOTIDE SEQUENCE [LARGE SCALE GENOMIC DNA]</scope>
    <source>
        <strain evidence="2 3">DSM 41803</strain>
    </source>
</reference>
<evidence type="ECO:0000259" key="1">
    <source>
        <dbReference type="Pfam" id="PF13191"/>
    </source>
</evidence>
<keyword evidence="3" id="KW-1185">Reference proteome</keyword>